<feature type="region of interest" description="Disordered" evidence="2">
    <location>
        <begin position="307"/>
        <end position="382"/>
    </location>
</feature>
<protein>
    <recommendedName>
        <fullName evidence="5">AUGMIN subunit 8</fullName>
    </recommendedName>
</protein>
<dbReference type="EMBL" id="JABCRI010000015">
    <property type="protein sequence ID" value="KAF8393007.1"/>
    <property type="molecule type" value="Genomic_DNA"/>
</dbReference>
<evidence type="ECO:0000256" key="1">
    <source>
        <dbReference type="ARBA" id="ARBA00010016"/>
    </source>
</evidence>
<reference evidence="3 4" key="1">
    <citation type="submission" date="2020-04" db="EMBL/GenBank/DDBJ databases">
        <title>Plant Genome Project.</title>
        <authorList>
            <person name="Zhang R.-G."/>
        </authorList>
    </citation>
    <scope>NUCLEOTIDE SEQUENCE [LARGE SCALE GENOMIC DNA]</scope>
    <source>
        <strain evidence="3">YNK0</strain>
        <tissue evidence="3">Leaf</tissue>
    </source>
</reference>
<dbReference type="GO" id="GO:0005880">
    <property type="term" value="C:nuclear microtubule"/>
    <property type="evidence" value="ECO:0007669"/>
    <property type="project" value="TreeGrafter"/>
</dbReference>
<organism evidence="3 4">
    <name type="scientific">Tetracentron sinense</name>
    <name type="common">Spur-leaf</name>
    <dbReference type="NCBI Taxonomy" id="13715"/>
    <lineage>
        <taxon>Eukaryota</taxon>
        <taxon>Viridiplantae</taxon>
        <taxon>Streptophyta</taxon>
        <taxon>Embryophyta</taxon>
        <taxon>Tracheophyta</taxon>
        <taxon>Spermatophyta</taxon>
        <taxon>Magnoliopsida</taxon>
        <taxon>Trochodendrales</taxon>
        <taxon>Trochodendraceae</taxon>
        <taxon>Tetracentron</taxon>
    </lineage>
</organism>
<gene>
    <name evidence="3" type="ORF">HHK36_021248</name>
</gene>
<accession>A0A834YWI1</accession>
<feature type="region of interest" description="Disordered" evidence="2">
    <location>
        <begin position="155"/>
        <end position="211"/>
    </location>
</feature>
<dbReference type="Proteomes" id="UP000655225">
    <property type="component" value="Unassembled WGS sequence"/>
</dbReference>
<dbReference type="OrthoDB" id="1924320at2759"/>
<dbReference type="PANTHER" id="PTHR31807">
    <property type="entry name" value="AUGMIN FAMILY MEMBER"/>
    <property type="match status" value="1"/>
</dbReference>
<evidence type="ECO:0000313" key="4">
    <source>
        <dbReference type="Proteomes" id="UP000655225"/>
    </source>
</evidence>
<evidence type="ECO:0000256" key="2">
    <source>
        <dbReference type="SAM" id="MobiDB-lite"/>
    </source>
</evidence>
<evidence type="ECO:0000313" key="3">
    <source>
        <dbReference type="EMBL" id="KAF8393007.1"/>
    </source>
</evidence>
<feature type="compositionally biased region" description="Low complexity" evidence="2">
    <location>
        <begin position="317"/>
        <end position="340"/>
    </location>
</feature>
<dbReference type="AlphaFoldDB" id="A0A834YWI1"/>
<feature type="region of interest" description="Disordered" evidence="2">
    <location>
        <begin position="1"/>
        <end position="111"/>
    </location>
</feature>
<dbReference type="GO" id="GO:0008017">
    <property type="term" value="F:microtubule binding"/>
    <property type="evidence" value="ECO:0007669"/>
    <property type="project" value="TreeGrafter"/>
</dbReference>
<comment type="similarity">
    <text evidence="1">Belongs to the QWRF family.</text>
</comment>
<dbReference type="Pfam" id="PF04484">
    <property type="entry name" value="QWRF"/>
    <property type="match status" value="1"/>
</dbReference>
<feature type="compositionally biased region" description="Pro residues" evidence="2">
    <location>
        <begin position="95"/>
        <end position="104"/>
    </location>
</feature>
<sequence length="656" mass="71884">MVWMDVFEAEQAPQKGTAEETTRPPLVPSEKNNAVTRRPRTREVMSRYKAAITSPSLPTPTVPRRSASPNSTRTVHTSSSLLSKRAQSAERRRPSTPPSPPSPSTPVHDSSAELHISSRRMMSGRNPEGLWPSTMRSLCVSFQSDTFSLPISRREKPISHASSDHTLRSSANVVHKQAETPAVQRKVTPERKRSPLRGKNVSDQLENSKPMDNSHARLVDQHRWPSRTGGKVSAIALTRSIDLVDKGNKASSLPIPGRGVSPLRRMPSSDGIVKPLQKSASEVSRRLSFDGSGKVEFELYSHDDTSLRLSGPQKLVSSYSGVSSSSSERTSISRTIRSNSLPAAGSRTPSPSKASVLASSHSRGIISPSRTRPANPFPSVSSVASRSNSSSSVLSFIADIKRGKKGMNHIEDVHQLRLLYNRYLQWRYSNARADCALSVQNAIAEKTLYTVWNSTSELWDSVTMKRINVQQLRQELKLNSVLNEQVSFSRQMEYLNDWALLEEDHSNSLSAAIEALEASTLRLPITGGARADVHTVKDAVSSALDVMQAMGSSICSLLSRAEGMNHLISELADLADKERATLDECGDLLASTAAMQVEEDSSIASGRSWEHVCRWGMLEEPALMADAPTFPSSTHHVKSLPVYLATSYTNSDESEK</sequence>
<proteinExistence type="inferred from homology"/>
<feature type="compositionally biased region" description="Polar residues" evidence="2">
    <location>
        <begin position="201"/>
        <end position="211"/>
    </location>
</feature>
<feature type="compositionally biased region" description="Polar residues" evidence="2">
    <location>
        <begin position="67"/>
        <end position="86"/>
    </location>
</feature>
<dbReference type="InterPro" id="IPR007573">
    <property type="entry name" value="QWRF"/>
</dbReference>
<feature type="region of interest" description="Disordered" evidence="2">
    <location>
        <begin position="253"/>
        <end position="281"/>
    </location>
</feature>
<feature type="compositionally biased region" description="Polar residues" evidence="2">
    <location>
        <begin position="347"/>
        <end position="372"/>
    </location>
</feature>
<keyword evidence="4" id="KW-1185">Reference proteome</keyword>
<dbReference type="OMA" id="CEMLMAS"/>
<dbReference type="GO" id="GO:0005737">
    <property type="term" value="C:cytoplasm"/>
    <property type="evidence" value="ECO:0007669"/>
    <property type="project" value="TreeGrafter"/>
</dbReference>
<name>A0A834YWI1_TETSI</name>
<evidence type="ECO:0008006" key="5">
    <source>
        <dbReference type="Google" id="ProtNLM"/>
    </source>
</evidence>
<dbReference type="GO" id="GO:0051225">
    <property type="term" value="P:spindle assembly"/>
    <property type="evidence" value="ECO:0007669"/>
    <property type="project" value="TreeGrafter"/>
</dbReference>
<feature type="compositionally biased region" description="Basic and acidic residues" evidence="2">
    <location>
        <begin position="155"/>
        <end position="167"/>
    </location>
</feature>
<dbReference type="PANTHER" id="PTHR31807:SF37">
    <property type="entry name" value="HAUS AUGMIN-LIKE COMPLEX SUBUNIT 8"/>
    <property type="match status" value="1"/>
</dbReference>
<comment type="caution">
    <text evidence="3">The sequence shown here is derived from an EMBL/GenBank/DDBJ whole genome shotgun (WGS) entry which is preliminary data.</text>
</comment>